<protein>
    <submittedName>
        <fullName evidence="2">Uncharacterized protein</fullName>
    </submittedName>
</protein>
<proteinExistence type="predicted"/>
<reference evidence="2 3" key="1">
    <citation type="submission" date="2017-03" db="EMBL/GenBank/DDBJ databases">
        <authorList>
            <person name="Afonso C.L."/>
            <person name="Miller P.J."/>
            <person name="Scott M.A."/>
            <person name="Spackman E."/>
            <person name="Goraichik I."/>
            <person name="Dimitrov K.M."/>
            <person name="Suarez D.L."/>
            <person name="Swayne D.E."/>
        </authorList>
    </citation>
    <scope>NUCLEOTIDE SEQUENCE [LARGE SCALE GENOMIC DNA]</scope>
    <source>
        <strain evidence="2">SB41UT1</strain>
    </source>
</reference>
<name>A0A1X7AKH8_9GAMM</name>
<keyword evidence="3" id="KW-1185">Reference proteome</keyword>
<feature type="compositionally biased region" description="Basic and acidic residues" evidence="1">
    <location>
        <begin position="20"/>
        <end position="33"/>
    </location>
</feature>
<gene>
    <name evidence="2" type="ORF">EHSB41UT_02382</name>
</gene>
<evidence type="ECO:0000256" key="1">
    <source>
        <dbReference type="SAM" id="MobiDB-lite"/>
    </source>
</evidence>
<sequence length="312" mass="37192">MGLKSHNPTPITSTCPQCEAEGHRGVPTKNEKSRYCAKHDNKVQTWGMPRRPLHWRPYSTIKNKHPQHGLWKCRHRAATYLFDRIMSTGQDLDETHHTLKAFKMFAAVIRKLESQVFRDYSYVNKDMLKKPEHKRDYLLHCLAKNFDSHEVIRFVFATCAVWEANPRILHHNHRVPDVYDRCLASEINWQRSFPFVGRSIYQKRRCVSARGMQAVGKWFSDQIKPIVHRLQDELDKETQKAVERLERSKEQQLWRVPLMNTHRKAKQTQRFREAKPYLSRDTFYKPIMVFPDGHIEPFNEEAHRKYMELEVT</sequence>
<feature type="region of interest" description="Disordered" evidence="1">
    <location>
        <begin position="1"/>
        <end position="33"/>
    </location>
</feature>
<dbReference type="EMBL" id="FWPT01000005">
    <property type="protein sequence ID" value="SMA47355.1"/>
    <property type="molecule type" value="Genomic_DNA"/>
</dbReference>
<feature type="compositionally biased region" description="Polar residues" evidence="1">
    <location>
        <begin position="1"/>
        <end position="16"/>
    </location>
</feature>
<dbReference type="Proteomes" id="UP000196573">
    <property type="component" value="Unassembled WGS sequence"/>
</dbReference>
<evidence type="ECO:0000313" key="3">
    <source>
        <dbReference type="Proteomes" id="UP000196573"/>
    </source>
</evidence>
<accession>A0A1X7AKH8</accession>
<evidence type="ECO:0000313" key="2">
    <source>
        <dbReference type="EMBL" id="SMA47355.1"/>
    </source>
</evidence>
<dbReference type="AlphaFoldDB" id="A0A1X7AKH8"/>
<organism evidence="2 3">
    <name type="scientific">Parendozoicomonas haliclonae</name>
    <dbReference type="NCBI Taxonomy" id="1960125"/>
    <lineage>
        <taxon>Bacteria</taxon>
        <taxon>Pseudomonadati</taxon>
        <taxon>Pseudomonadota</taxon>
        <taxon>Gammaproteobacteria</taxon>
        <taxon>Oceanospirillales</taxon>
        <taxon>Endozoicomonadaceae</taxon>
        <taxon>Parendozoicomonas</taxon>
    </lineage>
</organism>